<dbReference type="EMBL" id="CP021255">
    <property type="protein sequence ID" value="AVD70936.1"/>
    <property type="molecule type" value="Genomic_DNA"/>
</dbReference>
<dbReference type="Proteomes" id="UP000239867">
    <property type="component" value="Chromosome"/>
</dbReference>
<name>A0A2L1GMS7_9BACT</name>
<feature type="transmembrane region" description="Helical" evidence="1">
    <location>
        <begin position="82"/>
        <end position="101"/>
    </location>
</feature>
<accession>A0A2L1GMS7</accession>
<dbReference type="AlphaFoldDB" id="A0A2L1GMS7"/>
<dbReference type="SUPFAM" id="SSF56925">
    <property type="entry name" value="OMPA-like"/>
    <property type="match status" value="1"/>
</dbReference>
<dbReference type="InterPro" id="IPR011250">
    <property type="entry name" value="OMP/PagP_B-barrel"/>
</dbReference>
<dbReference type="InterPro" id="IPR018550">
    <property type="entry name" value="Lipid-A_deacylase-rel"/>
</dbReference>
<keyword evidence="1" id="KW-0472">Membrane</keyword>
<keyword evidence="3" id="KW-1185">Reference proteome</keyword>
<protein>
    <recommendedName>
        <fullName evidence="4">Acyloxyacyl hydrolase</fullName>
    </recommendedName>
</protein>
<dbReference type="Pfam" id="PF09411">
    <property type="entry name" value="PagL"/>
    <property type="match status" value="1"/>
</dbReference>
<gene>
    <name evidence="2" type="ORF">CAY53_05110</name>
</gene>
<organism evidence="2 3">
    <name type="scientific">Desulfobulbus oralis</name>
    <dbReference type="NCBI Taxonomy" id="1986146"/>
    <lineage>
        <taxon>Bacteria</taxon>
        <taxon>Pseudomonadati</taxon>
        <taxon>Thermodesulfobacteriota</taxon>
        <taxon>Desulfobulbia</taxon>
        <taxon>Desulfobulbales</taxon>
        <taxon>Desulfobulbaceae</taxon>
        <taxon>Desulfobulbus</taxon>
    </lineage>
</organism>
<reference evidence="2 3" key="1">
    <citation type="journal article" date="2018" name="MBio">
        <title>Insights into the evolution of host association through the isolation and characterization of a novel human periodontal pathobiont, Desulfobulbus oralis.</title>
        <authorList>
            <person name="Cross K.L."/>
            <person name="Chirania P."/>
            <person name="Xiong W."/>
            <person name="Beall C.J."/>
            <person name="Elkins J.G."/>
            <person name="Giannone R.J."/>
            <person name="Griffen A.L."/>
            <person name="Guss A.M."/>
            <person name="Hettich R.L."/>
            <person name="Joshi S.S."/>
            <person name="Mokrzan E.M."/>
            <person name="Martin R.K."/>
            <person name="Zhulin I.B."/>
            <person name="Leys E.J."/>
            <person name="Podar M."/>
        </authorList>
    </citation>
    <scope>NUCLEOTIDE SEQUENCE [LARGE SCALE GENOMIC DNA]</scope>
    <source>
        <strain evidence="2 3">ORNL</strain>
    </source>
</reference>
<sequence>MRAAPQLRRHAIFKEWGRLICRPLRAHAVFPWLTTAAGATRGHHGHSSGRQCSAGYFFLRNTEAKDPICPVMEKTMQRKQQGLTCAVFLLSLYTLTMLQAIPARAEFWNTADDYWALMFGYGQSFPGWGQTEERVHSFEFAPRYSHLTIDGIGSGWWAGRHDTLIELPLTVVGGPGFDTSAMAGLNLLAAYTFTADDCWQPYVFGGGGILYSFADIPGMGAHWNGNYQFAGGLRYQLDDLHALLFEARYHHISNAGSADPNVPLNGIRLMIGYAF</sequence>
<dbReference type="OrthoDB" id="9810217at2"/>
<keyword evidence="1" id="KW-0812">Transmembrane</keyword>
<dbReference type="KEGG" id="deo:CAY53_05110"/>
<evidence type="ECO:0000313" key="3">
    <source>
        <dbReference type="Proteomes" id="UP000239867"/>
    </source>
</evidence>
<evidence type="ECO:0000313" key="2">
    <source>
        <dbReference type="EMBL" id="AVD70936.1"/>
    </source>
</evidence>
<keyword evidence="1" id="KW-1133">Transmembrane helix</keyword>
<evidence type="ECO:0000256" key="1">
    <source>
        <dbReference type="SAM" id="Phobius"/>
    </source>
</evidence>
<evidence type="ECO:0008006" key="4">
    <source>
        <dbReference type="Google" id="ProtNLM"/>
    </source>
</evidence>
<proteinExistence type="predicted"/>
<dbReference type="Gene3D" id="2.40.160.20">
    <property type="match status" value="1"/>
</dbReference>